<dbReference type="RefSeq" id="WP_257788938.1">
    <property type="nucleotide sequence ID" value="NZ_BAAAHF010000004.1"/>
</dbReference>
<proteinExistence type="predicted"/>
<evidence type="ECO:0000313" key="1">
    <source>
        <dbReference type="EMBL" id="PNG91119.1"/>
    </source>
</evidence>
<protein>
    <submittedName>
        <fullName evidence="1">Uncharacterized protein</fullName>
    </submittedName>
</protein>
<dbReference type="Proteomes" id="UP000236520">
    <property type="component" value="Unassembled WGS sequence"/>
</dbReference>
<dbReference type="AlphaFoldDB" id="A0A2J7YT94"/>
<keyword evidence="2" id="KW-1185">Reference proteome</keyword>
<reference evidence="1 2" key="1">
    <citation type="submission" date="2015-09" db="EMBL/GenBank/DDBJ databases">
        <title>Genome sequence, genome mining and natural product profiling of a biocontrol bacterium Streptomyces malaysiensis F913.</title>
        <authorList>
            <person name="Xu Y."/>
            <person name="Wei J."/>
            <person name="Xie J."/>
            <person name="Li T."/>
            <person name="Zhou Z."/>
        </authorList>
    </citation>
    <scope>NUCLEOTIDE SEQUENCE [LARGE SCALE GENOMIC DNA]</scope>
    <source>
        <strain evidence="1 2">F913</strain>
    </source>
</reference>
<evidence type="ECO:0000313" key="2">
    <source>
        <dbReference type="Proteomes" id="UP000236520"/>
    </source>
</evidence>
<name>A0A2J7YT94_STRMQ</name>
<dbReference type="EMBL" id="LJIW01000002">
    <property type="protein sequence ID" value="PNG91119.1"/>
    <property type="molecule type" value="Genomic_DNA"/>
</dbReference>
<organism evidence="1 2">
    <name type="scientific">Streptomyces malaysiensis</name>
    <dbReference type="NCBI Taxonomy" id="92644"/>
    <lineage>
        <taxon>Bacteria</taxon>
        <taxon>Bacillati</taxon>
        <taxon>Actinomycetota</taxon>
        <taxon>Actinomycetes</taxon>
        <taxon>Kitasatosporales</taxon>
        <taxon>Streptomycetaceae</taxon>
        <taxon>Streptomyces</taxon>
        <taxon>Streptomyces violaceusniger group</taxon>
    </lineage>
</organism>
<sequence>MANILTTVLVKLAQIALEALVAQLAKSLLTAAFRPAAAPATV</sequence>
<accession>A0A2J7YT94</accession>
<gene>
    <name evidence="1" type="ORF">SMF913_26584</name>
</gene>
<comment type="caution">
    <text evidence="1">The sequence shown here is derived from an EMBL/GenBank/DDBJ whole genome shotgun (WGS) entry which is preliminary data.</text>
</comment>